<sequence>MSLGSWLKSWKPSSGKPPERNPTIIVMESLLMELDYEVEQADLMRIESERRSREQVMGVDYSWLVIKPPKPYLIPQLERLELEELCMKVKPQESAMIIRMFRAALVREPPVEDIPKIFRAVIIQLLEGRPTEETLPEWVRKNLTRLRPTARIMPLRETDSVCSTSSTASTQTFQVENLPV</sequence>
<dbReference type="EMBL" id="JAODUO010000025">
    <property type="protein sequence ID" value="KAK2192662.1"/>
    <property type="molecule type" value="Genomic_DNA"/>
</dbReference>
<dbReference type="Proteomes" id="UP001209878">
    <property type="component" value="Unassembled WGS sequence"/>
</dbReference>
<evidence type="ECO:0000256" key="1">
    <source>
        <dbReference type="SAM" id="MobiDB-lite"/>
    </source>
</evidence>
<evidence type="ECO:0000313" key="3">
    <source>
        <dbReference type="Proteomes" id="UP001209878"/>
    </source>
</evidence>
<dbReference type="PANTHER" id="PTHR28489">
    <property type="entry name" value="RENTINAL DEGENERATION 3-LIKE"/>
    <property type="match status" value="1"/>
</dbReference>
<dbReference type="Pfam" id="PF14473">
    <property type="entry name" value="RD3"/>
    <property type="match status" value="1"/>
</dbReference>
<feature type="region of interest" description="Disordered" evidence="1">
    <location>
        <begin position="1"/>
        <end position="21"/>
    </location>
</feature>
<gene>
    <name evidence="2" type="ORF">NP493_25g00037</name>
</gene>
<name>A0AAD9PDR0_RIDPI</name>
<accession>A0AAD9PDR0</accession>
<dbReference type="AlphaFoldDB" id="A0AAD9PDR0"/>
<organism evidence="2 3">
    <name type="scientific">Ridgeia piscesae</name>
    <name type="common">Tubeworm</name>
    <dbReference type="NCBI Taxonomy" id="27915"/>
    <lineage>
        <taxon>Eukaryota</taxon>
        <taxon>Metazoa</taxon>
        <taxon>Spiralia</taxon>
        <taxon>Lophotrochozoa</taxon>
        <taxon>Annelida</taxon>
        <taxon>Polychaeta</taxon>
        <taxon>Sedentaria</taxon>
        <taxon>Canalipalpata</taxon>
        <taxon>Sabellida</taxon>
        <taxon>Siboglinidae</taxon>
        <taxon>Ridgeia</taxon>
    </lineage>
</organism>
<keyword evidence="3" id="KW-1185">Reference proteome</keyword>
<evidence type="ECO:0008006" key="4">
    <source>
        <dbReference type="Google" id="ProtNLM"/>
    </source>
</evidence>
<comment type="caution">
    <text evidence="2">The sequence shown here is derived from an EMBL/GenBank/DDBJ whole genome shotgun (WGS) entry which is preliminary data.</text>
</comment>
<dbReference type="InterPro" id="IPR028092">
    <property type="entry name" value="RD3"/>
</dbReference>
<evidence type="ECO:0000313" key="2">
    <source>
        <dbReference type="EMBL" id="KAK2192662.1"/>
    </source>
</evidence>
<protein>
    <recommendedName>
        <fullName evidence="4">Protein RD3-like</fullName>
    </recommendedName>
</protein>
<reference evidence="2" key="1">
    <citation type="journal article" date="2023" name="Mol. Biol. Evol.">
        <title>Third-Generation Sequencing Reveals the Adaptive Role of the Epigenome in Three Deep-Sea Polychaetes.</title>
        <authorList>
            <person name="Perez M."/>
            <person name="Aroh O."/>
            <person name="Sun Y."/>
            <person name="Lan Y."/>
            <person name="Juniper S.K."/>
            <person name="Young C.R."/>
            <person name="Angers B."/>
            <person name="Qian P.Y."/>
        </authorList>
    </citation>
    <scope>NUCLEOTIDE SEQUENCE</scope>
    <source>
        <strain evidence="2">R07B-5</strain>
    </source>
</reference>
<dbReference type="PANTHER" id="PTHR28489:SF2">
    <property type="entry name" value="RENTINAL DEGENERATION 3-LIKE"/>
    <property type="match status" value="1"/>
</dbReference>
<proteinExistence type="predicted"/>